<dbReference type="Pfam" id="PF02537">
    <property type="entry name" value="CRCB"/>
    <property type="match status" value="1"/>
</dbReference>
<evidence type="ECO:0000256" key="8">
    <source>
        <dbReference type="ARBA" id="ARBA00035585"/>
    </source>
</evidence>
<name>A0A7W7WIA3_9ACTN</name>
<dbReference type="GO" id="GO:0046872">
    <property type="term" value="F:metal ion binding"/>
    <property type="evidence" value="ECO:0007669"/>
    <property type="project" value="UniProtKB-KW"/>
</dbReference>
<dbReference type="GO" id="GO:0062054">
    <property type="term" value="F:fluoride channel activity"/>
    <property type="evidence" value="ECO:0007669"/>
    <property type="project" value="UniProtKB-UniRule"/>
</dbReference>
<evidence type="ECO:0000256" key="9">
    <source>
        <dbReference type="ARBA" id="ARBA00049940"/>
    </source>
</evidence>
<proteinExistence type="inferred from homology"/>
<gene>
    <name evidence="10" type="primary">fluC</name>
    <name evidence="10" type="synonym">crcB</name>
    <name evidence="11" type="ORF">F4556_003581</name>
</gene>
<dbReference type="HAMAP" id="MF_00454">
    <property type="entry name" value="FluC"/>
    <property type="match status" value="1"/>
</dbReference>
<dbReference type="GO" id="GO:0005886">
    <property type="term" value="C:plasma membrane"/>
    <property type="evidence" value="ECO:0007669"/>
    <property type="project" value="UniProtKB-SubCell"/>
</dbReference>
<sequence length="138" mass="14238">MLIDRVSLRSEGPVLAAVALGGVIGACARYGVGLLRPLGPLAFPWSTLLVNVAGCAAMGVLMVLVTEVLTPHRLVRPFLGTGVLGGFTTFSTYAVDVHRLVTGGEPARGLAYLGGTLVTALAAVWAGSAVTRRLAVRR</sequence>
<dbReference type="InterPro" id="IPR003691">
    <property type="entry name" value="FluC"/>
</dbReference>
<keyword evidence="4 10" id="KW-1133">Transmembrane helix</keyword>
<feature type="binding site" evidence="10">
    <location>
        <position position="88"/>
    </location>
    <ligand>
        <name>Na(+)</name>
        <dbReference type="ChEBI" id="CHEBI:29101"/>
        <note>structural</note>
    </ligand>
</feature>
<dbReference type="Proteomes" id="UP000573327">
    <property type="component" value="Unassembled WGS sequence"/>
</dbReference>
<keyword evidence="3 10" id="KW-0812">Transmembrane</keyword>
<feature type="transmembrane region" description="Helical" evidence="10">
    <location>
        <begin position="77"/>
        <end position="95"/>
    </location>
</feature>
<feature type="transmembrane region" description="Helical" evidence="10">
    <location>
        <begin position="12"/>
        <end position="31"/>
    </location>
</feature>
<keyword evidence="6 10" id="KW-0407">Ion channel</keyword>
<keyword evidence="5 10" id="KW-0472">Membrane</keyword>
<evidence type="ECO:0000256" key="2">
    <source>
        <dbReference type="ARBA" id="ARBA00022475"/>
    </source>
</evidence>
<evidence type="ECO:0000313" key="11">
    <source>
        <dbReference type="EMBL" id="MBB4948046.1"/>
    </source>
</evidence>
<keyword evidence="10" id="KW-0406">Ion transport</keyword>
<dbReference type="PROSITE" id="PS51257">
    <property type="entry name" value="PROKAR_LIPOPROTEIN"/>
    <property type="match status" value="1"/>
</dbReference>
<organism evidence="11 12">
    <name type="scientific">Kitasatospora gansuensis</name>
    <dbReference type="NCBI Taxonomy" id="258050"/>
    <lineage>
        <taxon>Bacteria</taxon>
        <taxon>Bacillati</taxon>
        <taxon>Actinomycetota</taxon>
        <taxon>Actinomycetes</taxon>
        <taxon>Kitasatosporales</taxon>
        <taxon>Streptomycetaceae</taxon>
        <taxon>Kitasatospora</taxon>
    </lineage>
</organism>
<reference evidence="11 12" key="1">
    <citation type="submission" date="2020-08" db="EMBL/GenBank/DDBJ databases">
        <title>Sequencing the genomes of 1000 actinobacteria strains.</title>
        <authorList>
            <person name="Klenk H.-P."/>
        </authorList>
    </citation>
    <scope>NUCLEOTIDE SEQUENCE [LARGE SCALE GENOMIC DNA]</scope>
    <source>
        <strain evidence="11 12">DSM 44786</strain>
    </source>
</reference>
<comment type="catalytic activity">
    <reaction evidence="8">
        <text>fluoride(in) = fluoride(out)</text>
        <dbReference type="Rhea" id="RHEA:76159"/>
        <dbReference type="ChEBI" id="CHEBI:17051"/>
    </reaction>
    <physiologicalReaction direction="left-to-right" evidence="8">
        <dbReference type="Rhea" id="RHEA:76160"/>
    </physiologicalReaction>
</comment>
<dbReference type="PANTHER" id="PTHR28259">
    <property type="entry name" value="FLUORIDE EXPORT PROTEIN 1-RELATED"/>
    <property type="match status" value="1"/>
</dbReference>
<feature type="transmembrane region" description="Helical" evidence="10">
    <location>
        <begin position="110"/>
        <end position="130"/>
    </location>
</feature>
<evidence type="ECO:0000256" key="5">
    <source>
        <dbReference type="ARBA" id="ARBA00023136"/>
    </source>
</evidence>
<evidence type="ECO:0000256" key="3">
    <source>
        <dbReference type="ARBA" id="ARBA00022692"/>
    </source>
</evidence>
<keyword evidence="10" id="KW-0479">Metal-binding</keyword>
<comment type="caution">
    <text evidence="11">The sequence shown here is derived from an EMBL/GenBank/DDBJ whole genome shotgun (WGS) entry which is preliminary data.</text>
</comment>
<feature type="binding site" evidence="10">
    <location>
        <position position="85"/>
    </location>
    <ligand>
        <name>Na(+)</name>
        <dbReference type="ChEBI" id="CHEBI:29101"/>
        <note>structural</note>
    </ligand>
</feature>
<evidence type="ECO:0000256" key="6">
    <source>
        <dbReference type="ARBA" id="ARBA00023303"/>
    </source>
</evidence>
<dbReference type="NCBIfam" id="TIGR00494">
    <property type="entry name" value="crcB"/>
    <property type="match status" value="1"/>
</dbReference>
<accession>A0A7W7WIA3</accession>
<dbReference type="EMBL" id="JACHJR010000001">
    <property type="protein sequence ID" value="MBB4948046.1"/>
    <property type="molecule type" value="Genomic_DNA"/>
</dbReference>
<evidence type="ECO:0000256" key="10">
    <source>
        <dbReference type="HAMAP-Rule" id="MF_00454"/>
    </source>
</evidence>
<dbReference type="GO" id="GO:0140114">
    <property type="term" value="P:cellular detoxification of fluoride"/>
    <property type="evidence" value="ECO:0007669"/>
    <property type="project" value="UniProtKB-UniRule"/>
</dbReference>
<evidence type="ECO:0000256" key="1">
    <source>
        <dbReference type="ARBA" id="ARBA00004651"/>
    </source>
</evidence>
<keyword evidence="10" id="KW-0813">Transport</keyword>
<keyword evidence="12" id="KW-1185">Reference proteome</keyword>
<evidence type="ECO:0000256" key="4">
    <source>
        <dbReference type="ARBA" id="ARBA00022989"/>
    </source>
</evidence>
<dbReference type="AlphaFoldDB" id="A0A7W7WIA3"/>
<evidence type="ECO:0000313" key="12">
    <source>
        <dbReference type="Proteomes" id="UP000573327"/>
    </source>
</evidence>
<comment type="activity regulation">
    <text evidence="10">Na(+) is not transported, but it plays an essential structural role and its presence is essential for fluoride channel function.</text>
</comment>
<comment type="function">
    <text evidence="9 10">Fluoride-specific ion channel. Important for reducing fluoride concentration in the cell, thus reducing its toxicity.</text>
</comment>
<keyword evidence="2 10" id="KW-1003">Cell membrane</keyword>
<feature type="transmembrane region" description="Helical" evidence="10">
    <location>
        <begin position="43"/>
        <end position="65"/>
    </location>
</feature>
<comment type="subcellular location">
    <subcellularLocation>
        <location evidence="1 10">Cell membrane</location>
        <topology evidence="1 10">Multi-pass membrane protein</topology>
    </subcellularLocation>
</comment>
<protein>
    <recommendedName>
        <fullName evidence="10">Fluoride-specific ion channel FluC</fullName>
    </recommendedName>
</protein>
<keyword evidence="10" id="KW-0915">Sodium</keyword>
<dbReference type="RefSeq" id="WP_313068348.1">
    <property type="nucleotide sequence ID" value="NZ_JACHJR010000001.1"/>
</dbReference>
<evidence type="ECO:0000256" key="7">
    <source>
        <dbReference type="ARBA" id="ARBA00035120"/>
    </source>
</evidence>
<dbReference type="PANTHER" id="PTHR28259:SF1">
    <property type="entry name" value="FLUORIDE EXPORT PROTEIN 1-RELATED"/>
    <property type="match status" value="1"/>
</dbReference>
<comment type="similarity">
    <text evidence="7 10">Belongs to the fluoride channel Fluc/FEX (TC 1.A.43) family.</text>
</comment>